<comment type="caution">
    <text evidence="2">The sequence shown here is derived from an EMBL/GenBank/DDBJ whole genome shotgun (WGS) entry which is preliminary data.</text>
</comment>
<name>A0A7X3MND1_9HYPH</name>
<organism evidence="2 3">
    <name type="scientific">Microvirga makkahensis</name>
    <dbReference type="NCBI Taxonomy" id="1128670"/>
    <lineage>
        <taxon>Bacteria</taxon>
        <taxon>Pseudomonadati</taxon>
        <taxon>Pseudomonadota</taxon>
        <taxon>Alphaproteobacteria</taxon>
        <taxon>Hyphomicrobiales</taxon>
        <taxon>Methylobacteriaceae</taxon>
        <taxon>Microvirga</taxon>
    </lineage>
</organism>
<feature type="chain" id="PRO_5031446359" description="Periplasmic heavy metal sensor" evidence="1">
    <location>
        <begin position="21"/>
        <end position="183"/>
    </location>
</feature>
<reference evidence="2 3" key="1">
    <citation type="submission" date="2019-12" db="EMBL/GenBank/DDBJ databases">
        <authorList>
            <person name="Yuan C.-G."/>
        </authorList>
    </citation>
    <scope>NUCLEOTIDE SEQUENCE [LARGE SCALE GENOMIC DNA]</scope>
    <source>
        <strain evidence="2 3">KCTC 23863</strain>
    </source>
</reference>
<dbReference type="OrthoDB" id="7353511at2"/>
<sequence>MPRVTLALLALLSAVGSAHAQHAPASPYAGWEHRAVKALSDQQLADLRAGRGMGLALPAELNGYPGPIHVLELADQLRLTTDQRTRVQELHAAMKAETIPLGERLIAQETDLDRQFATKSATPASLEAATVAIGATQGALRFAHLRYHLSTLDVLTPEQVRRYGELRGYQASGGHGRGHKGHH</sequence>
<dbReference type="Proteomes" id="UP000436483">
    <property type="component" value="Unassembled WGS sequence"/>
</dbReference>
<dbReference type="AlphaFoldDB" id="A0A7X3MND1"/>
<dbReference type="RefSeq" id="WP_160882847.1">
    <property type="nucleotide sequence ID" value="NZ_WURB01000001.1"/>
</dbReference>
<dbReference type="Gene3D" id="1.20.120.1490">
    <property type="match status" value="1"/>
</dbReference>
<feature type="signal peptide" evidence="1">
    <location>
        <begin position="1"/>
        <end position="20"/>
    </location>
</feature>
<evidence type="ECO:0000313" key="2">
    <source>
        <dbReference type="EMBL" id="MXQ10256.1"/>
    </source>
</evidence>
<dbReference type="EMBL" id="WURB01000001">
    <property type="protein sequence ID" value="MXQ10256.1"/>
    <property type="molecule type" value="Genomic_DNA"/>
</dbReference>
<proteinExistence type="predicted"/>
<keyword evidence="3" id="KW-1185">Reference proteome</keyword>
<gene>
    <name evidence="2" type="ORF">GR328_02055</name>
</gene>
<keyword evidence="1" id="KW-0732">Signal</keyword>
<evidence type="ECO:0000256" key="1">
    <source>
        <dbReference type="SAM" id="SignalP"/>
    </source>
</evidence>
<evidence type="ECO:0008006" key="4">
    <source>
        <dbReference type="Google" id="ProtNLM"/>
    </source>
</evidence>
<accession>A0A7X3MND1</accession>
<evidence type="ECO:0000313" key="3">
    <source>
        <dbReference type="Proteomes" id="UP000436483"/>
    </source>
</evidence>
<reference evidence="2 3" key="2">
    <citation type="submission" date="2020-01" db="EMBL/GenBank/DDBJ databases">
        <title>Microvirga sp. nov., an arsenate reduction bacterium isolated from Tibet hotspring sediments.</title>
        <authorList>
            <person name="Xian W.-D."/>
            <person name="Li W.-J."/>
        </authorList>
    </citation>
    <scope>NUCLEOTIDE SEQUENCE [LARGE SCALE GENOMIC DNA]</scope>
    <source>
        <strain evidence="2 3">KCTC 23863</strain>
    </source>
</reference>
<protein>
    <recommendedName>
        <fullName evidence="4">Periplasmic heavy metal sensor</fullName>
    </recommendedName>
</protein>